<dbReference type="InterPro" id="IPR045864">
    <property type="entry name" value="aa-tRNA-synth_II/BPL/LPL"/>
</dbReference>
<protein>
    <recommendedName>
        <fullName evidence="6">Octanoyl-[acyl-carrier-protein]:protein N-octanoyltransferase LIPT2, mitochondrial</fullName>
        <ecNumber evidence="6">2.3.1.181</ecNumber>
    </recommendedName>
</protein>
<dbReference type="PANTHER" id="PTHR10993">
    <property type="entry name" value="OCTANOYLTRANSFERASE"/>
    <property type="match status" value="1"/>
</dbReference>
<gene>
    <name evidence="12" type="primary">LOC103524800</name>
</gene>
<keyword evidence="6" id="KW-0496">Mitochondrion</keyword>
<dbReference type="EC" id="2.3.1.181" evidence="6"/>
<dbReference type="NCBIfam" id="NF010925">
    <property type="entry name" value="PRK14345.1"/>
    <property type="match status" value="1"/>
</dbReference>
<dbReference type="SUPFAM" id="SSF55681">
    <property type="entry name" value="Class II aaRS and biotin synthetases"/>
    <property type="match status" value="1"/>
</dbReference>
<comment type="catalytic activity">
    <reaction evidence="6">
        <text>octanoyl-[ACP] + L-lysyl-[protein] = N(6)-octanoyl-L-lysyl-[protein] + holo-[ACP] + H(+)</text>
        <dbReference type="Rhea" id="RHEA:17665"/>
        <dbReference type="Rhea" id="RHEA-COMP:9636"/>
        <dbReference type="Rhea" id="RHEA-COMP:9685"/>
        <dbReference type="Rhea" id="RHEA-COMP:9752"/>
        <dbReference type="Rhea" id="RHEA-COMP:9928"/>
        <dbReference type="ChEBI" id="CHEBI:15378"/>
        <dbReference type="ChEBI" id="CHEBI:29969"/>
        <dbReference type="ChEBI" id="CHEBI:64479"/>
        <dbReference type="ChEBI" id="CHEBI:78463"/>
        <dbReference type="ChEBI" id="CHEBI:78809"/>
        <dbReference type="EC" id="2.3.1.181"/>
    </reaction>
</comment>
<evidence type="ECO:0000256" key="6">
    <source>
        <dbReference type="PIRNR" id="PIRNR016262"/>
    </source>
</evidence>
<dbReference type="InterPro" id="IPR004143">
    <property type="entry name" value="BPL_LPL_catalytic"/>
</dbReference>
<dbReference type="OMA" id="GEVTYHC"/>
<name>A0A1S3DW12_DIACI</name>
<dbReference type="GO" id="GO:0005739">
    <property type="term" value="C:mitochondrion"/>
    <property type="evidence" value="ECO:0007669"/>
    <property type="project" value="UniProtKB-SubCell"/>
</dbReference>
<evidence type="ECO:0000313" key="11">
    <source>
        <dbReference type="Proteomes" id="UP000079169"/>
    </source>
</evidence>
<sequence length="235" mass="26657">MTKQVQLVRLGLVSYSNGIKIQEHYVNKLKTLISKPSNHSGTLLLLEHKPVYTIGIRSLKEYDENLELKLNKLGADFYKTNRGGLITFHGPGQLVAYPIINLKHFTPSIKWFVQSIEQTVIQLCKQEFSLNAGLIPKYTGVFLDDEYKVCAIGVHSSLYITHHGLAINCDTDLTWFNHITPCGIKDKQVTSLSKHLSKDITVDTVVPLFKKHFESVFECECSEVELDEEIKHLNS</sequence>
<dbReference type="AlphaFoldDB" id="A0A1S3DW12"/>
<dbReference type="CDD" id="cd16444">
    <property type="entry name" value="LipB"/>
    <property type="match status" value="1"/>
</dbReference>
<evidence type="ECO:0000256" key="3">
    <source>
        <dbReference type="ARBA" id="ARBA00007907"/>
    </source>
</evidence>
<dbReference type="GO" id="GO:0033819">
    <property type="term" value="F:lipoyl(octanoyl) transferase activity"/>
    <property type="evidence" value="ECO:0007669"/>
    <property type="project" value="UniProtKB-EC"/>
</dbReference>
<feature type="binding site" evidence="8">
    <location>
        <begin position="151"/>
        <end position="153"/>
    </location>
    <ligand>
        <name>substrate</name>
    </ligand>
</feature>
<dbReference type="Pfam" id="PF21948">
    <property type="entry name" value="LplA-B_cat"/>
    <property type="match status" value="1"/>
</dbReference>
<evidence type="ECO:0000256" key="1">
    <source>
        <dbReference type="ARBA" id="ARBA00004173"/>
    </source>
</evidence>
<dbReference type="PANTHER" id="PTHR10993:SF7">
    <property type="entry name" value="LIPOYLTRANSFERASE 2, MITOCHONDRIAL-RELATED"/>
    <property type="match status" value="1"/>
</dbReference>
<dbReference type="PIRSF" id="PIRSF016262">
    <property type="entry name" value="LPLase"/>
    <property type="match status" value="1"/>
</dbReference>
<comment type="pathway">
    <text evidence="2 6">Protein modification; protein lipoylation via endogenous pathway; protein N(6)-(lipoyl)lysine from octanoyl-[acyl-carrier-protein]: step 1/2.</text>
</comment>
<dbReference type="InterPro" id="IPR020605">
    <property type="entry name" value="Octanoyltransferase_CS"/>
</dbReference>
<evidence type="ECO:0000256" key="5">
    <source>
        <dbReference type="ARBA" id="ARBA00023315"/>
    </source>
</evidence>
<keyword evidence="4 6" id="KW-0808">Transferase</keyword>
<dbReference type="HAMAP" id="MF_00013">
    <property type="entry name" value="LipB"/>
    <property type="match status" value="1"/>
</dbReference>
<feature type="binding site" evidence="8">
    <location>
        <begin position="164"/>
        <end position="166"/>
    </location>
    <ligand>
        <name>substrate</name>
    </ligand>
</feature>
<keyword evidence="11" id="KW-1185">Reference proteome</keyword>
<dbReference type="PROSITE" id="PS01313">
    <property type="entry name" value="LIPB"/>
    <property type="match status" value="1"/>
</dbReference>
<evidence type="ECO:0000256" key="4">
    <source>
        <dbReference type="ARBA" id="ARBA00022679"/>
    </source>
</evidence>
<dbReference type="RefSeq" id="XP_008488055.1">
    <property type="nucleotide sequence ID" value="XM_008489833.2"/>
</dbReference>
<comment type="function">
    <text evidence="6">Catalyzes the transfer of endogenously produced octanoic acid from octanoyl-acyl-carrier-protein onto the lipoyl domains of lipoate-dependent enzymes. Lipoyl-ACP can also act as a substrate although octanoyl-ACP is likely to be the physiological substrate.</text>
</comment>
<evidence type="ECO:0000256" key="2">
    <source>
        <dbReference type="ARBA" id="ARBA00004821"/>
    </source>
</evidence>
<dbReference type="InterPro" id="IPR000544">
    <property type="entry name" value="Octanoyltransferase"/>
</dbReference>
<dbReference type="STRING" id="121845.A0A1S3DW12"/>
<dbReference type="Proteomes" id="UP000079169">
    <property type="component" value="Unplaced"/>
</dbReference>
<feature type="domain" description="BPL/LPL catalytic" evidence="10">
    <location>
        <begin position="37"/>
        <end position="221"/>
    </location>
</feature>
<feature type="binding site" evidence="8">
    <location>
        <begin position="82"/>
        <end position="89"/>
    </location>
    <ligand>
        <name>substrate</name>
    </ligand>
</feature>
<dbReference type="GeneID" id="103524800"/>
<dbReference type="FunFam" id="3.30.930.10:FF:000035">
    <property type="entry name" value="Putative lipoyltransferase 2, mitochondrial"/>
    <property type="match status" value="1"/>
</dbReference>
<evidence type="ECO:0000313" key="12">
    <source>
        <dbReference type="RefSeq" id="XP_008488055.1"/>
    </source>
</evidence>
<proteinExistence type="inferred from homology"/>
<dbReference type="NCBIfam" id="TIGR00214">
    <property type="entry name" value="lipB"/>
    <property type="match status" value="1"/>
</dbReference>
<feature type="site" description="Lowers pKa of active site Cys" evidence="9">
    <location>
        <position position="148"/>
    </location>
</feature>
<evidence type="ECO:0000256" key="9">
    <source>
        <dbReference type="PIRSR" id="PIRSR016262-3"/>
    </source>
</evidence>
<accession>A0A1S3DW12</accession>
<dbReference type="UniPathway" id="UPA00538">
    <property type="reaction ID" value="UER00592"/>
</dbReference>
<reference evidence="12" key="1">
    <citation type="submission" date="2025-08" db="UniProtKB">
        <authorList>
            <consortium name="RefSeq"/>
        </authorList>
    </citation>
    <scope>IDENTIFICATION</scope>
</reference>
<dbReference type="KEGG" id="dci:103524800"/>
<dbReference type="PaxDb" id="121845-A0A1S3DW12"/>
<comment type="similarity">
    <text evidence="3 6">Belongs to the LipB family.</text>
</comment>
<keyword evidence="5 6" id="KW-0012">Acyltransferase</keyword>
<evidence type="ECO:0000256" key="7">
    <source>
        <dbReference type="PIRSR" id="PIRSR016262-1"/>
    </source>
</evidence>
<organism evidence="11 12">
    <name type="scientific">Diaphorina citri</name>
    <name type="common">Asian citrus psyllid</name>
    <dbReference type="NCBI Taxonomy" id="121845"/>
    <lineage>
        <taxon>Eukaryota</taxon>
        <taxon>Metazoa</taxon>
        <taxon>Ecdysozoa</taxon>
        <taxon>Arthropoda</taxon>
        <taxon>Hexapoda</taxon>
        <taxon>Insecta</taxon>
        <taxon>Pterygota</taxon>
        <taxon>Neoptera</taxon>
        <taxon>Paraneoptera</taxon>
        <taxon>Hemiptera</taxon>
        <taxon>Sternorrhyncha</taxon>
        <taxon>Psylloidea</taxon>
        <taxon>Psyllidae</taxon>
        <taxon>Diaphorininae</taxon>
        <taxon>Diaphorina</taxon>
    </lineage>
</organism>
<dbReference type="Gene3D" id="3.30.930.10">
    <property type="entry name" value="Bira Bifunctional Protein, Domain 2"/>
    <property type="match status" value="1"/>
</dbReference>
<dbReference type="PROSITE" id="PS51733">
    <property type="entry name" value="BPL_LPL_CATALYTIC"/>
    <property type="match status" value="1"/>
</dbReference>
<comment type="subcellular location">
    <subcellularLocation>
        <location evidence="1 6">Mitochondrion</location>
    </subcellularLocation>
</comment>
<dbReference type="GO" id="GO:0009249">
    <property type="term" value="P:protein lipoylation"/>
    <property type="evidence" value="ECO:0007669"/>
    <property type="project" value="InterPro"/>
</dbReference>
<evidence type="ECO:0000259" key="10">
    <source>
        <dbReference type="PROSITE" id="PS51733"/>
    </source>
</evidence>
<feature type="active site" description="Acyl-thioester intermediate" evidence="7">
    <location>
        <position position="182"/>
    </location>
</feature>
<evidence type="ECO:0000256" key="8">
    <source>
        <dbReference type="PIRSR" id="PIRSR016262-2"/>
    </source>
</evidence>